<evidence type="ECO:0000313" key="3">
    <source>
        <dbReference type="Proteomes" id="UP001066276"/>
    </source>
</evidence>
<organism evidence="2 3">
    <name type="scientific">Pleurodeles waltl</name>
    <name type="common">Iberian ribbed newt</name>
    <dbReference type="NCBI Taxonomy" id="8319"/>
    <lineage>
        <taxon>Eukaryota</taxon>
        <taxon>Metazoa</taxon>
        <taxon>Chordata</taxon>
        <taxon>Craniata</taxon>
        <taxon>Vertebrata</taxon>
        <taxon>Euteleostomi</taxon>
        <taxon>Amphibia</taxon>
        <taxon>Batrachia</taxon>
        <taxon>Caudata</taxon>
        <taxon>Salamandroidea</taxon>
        <taxon>Salamandridae</taxon>
        <taxon>Pleurodelinae</taxon>
        <taxon>Pleurodeles</taxon>
    </lineage>
</organism>
<protein>
    <submittedName>
        <fullName evidence="2">Uncharacterized protein</fullName>
    </submittedName>
</protein>
<feature type="region of interest" description="Disordered" evidence="1">
    <location>
        <begin position="1"/>
        <end position="74"/>
    </location>
</feature>
<feature type="compositionally biased region" description="Basic residues" evidence="1">
    <location>
        <begin position="1"/>
        <end position="13"/>
    </location>
</feature>
<comment type="caution">
    <text evidence="2">The sequence shown here is derived from an EMBL/GenBank/DDBJ whole genome shotgun (WGS) entry which is preliminary data.</text>
</comment>
<accession>A0AAV7N255</accession>
<name>A0AAV7N255_PLEWA</name>
<reference evidence="2" key="1">
    <citation type="journal article" date="2022" name="bioRxiv">
        <title>Sequencing and chromosome-scale assembly of the giantPleurodeles waltlgenome.</title>
        <authorList>
            <person name="Brown T."/>
            <person name="Elewa A."/>
            <person name="Iarovenko S."/>
            <person name="Subramanian E."/>
            <person name="Araus A.J."/>
            <person name="Petzold A."/>
            <person name="Susuki M."/>
            <person name="Suzuki K.-i.T."/>
            <person name="Hayashi T."/>
            <person name="Toyoda A."/>
            <person name="Oliveira C."/>
            <person name="Osipova E."/>
            <person name="Leigh N.D."/>
            <person name="Simon A."/>
            <person name="Yun M.H."/>
        </authorList>
    </citation>
    <scope>NUCLEOTIDE SEQUENCE</scope>
    <source>
        <strain evidence="2">20211129_DDA</strain>
        <tissue evidence="2">Liver</tissue>
    </source>
</reference>
<dbReference type="Proteomes" id="UP001066276">
    <property type="component" value="Chromosome 9"/>
</dbReference>
<dbReference type="AlphaFoldDB" id="A0AAV7N255"/>
<gene>
    <name evidence="2" type="ORF">NDU88_007476</name>
</gene>
<evidence type="ECO:0000256" key="1">
    <source>
        <dbReference type="SAM" id="MobiDB-lite"/>
    </source>
</evidence>
<feature type="compositionally biased region" description="Basic and acidic residues" evidence="1">
    <location>
        <begin position="17"/>
        <end position="32"/>
    </location>
</feature>
<sequence length="74" mass="8400">MLKARRALWKRNGRVTGHVEKTGRKQLSEEKQGSANKAHLTYGERKTSEIKQGSANEGRLMYGEQKATEQKKQA</sequence>
<dbReference type="EMBL" id="JANPWB010000013">
    <property type="protein sequence ID" value="KAJ1110121.1"/>
    <property type="molecule type" value="Genomic_DNA"/>
</dbReference>
<proteinExistence type="predicted"/>
<keyword evidence="3" id="KW-1185">Reference proteome</keyword>
<evidence type="ECO:0000313" key="2">
    <source>
        <dbReference type="EMBL" id="KAJ1110121.1"/>
    </source>
</evidence>